<feature type="signal peptide" evidence="1">
    <location>
        <begin position="1"/>
        <end position="27"/>
    </location>
</feature>
<evidence type="ECO:0000313" key="2">
    <source>
        <dbReference type="EMBL" id="MDP9850488.1"/>
    </source>
</evidence>
<sequence>MKRLLAVLTALLAAAASLAGGAMPARAAVLDGTCIASITLHFAPPATQPIPPNPGPASTSTGTGTITTCVLPGGGATTGTFSYFLTGNLTCTSAQNITGTLDITWSDATQTHADVTGLLMALGSVGGTAGLSATVTSGRFTGDQILIANLRDPLALLACLTTGLSQASGTTSLTFTQPL</sequence>
<organism evidence="2 3">
    <name type="scientific">Streptosporangium lutulentum</name>
    <dbReference type="NCBI Taxonomy" id="1461250"/>
    <lineage>
        <taxon>Bacteria</taxon>
        <taxon>Bacillati</taxon>
        <taxon>Actinomycetota</taxon>
        <taxon>Actinomycetes</taxon>
        <taxon>Streptosporangiales</taxon>
        <taxon>Streptosporangiaceae</taxon>
        <taxon>Streptosporangium</taxon>
    </lineage>
</organism>
<comment type="caution">
    <text evidence="2">The sequence shown here is derived from an EMBL/GenBank/DDBJ whole genome shotgun (WGS) entry which is preliminary data.</text>
</comment>
<evidence type="ECO:0000256" key="1">
    <source>
        <dbReference type="SAM" id="SignalP"/>
    </source>
</evidence>
<dbReference type="EMBL" id="JAUSQU010000003">
    <property type="protein sequence ID" value="MDP9850488.1"/>
    <property type="molecule type" value="Genomic_DNA"/>
</dbReference>
<keyword evidence="3" id="KW-1185">Reference proteome</keyword>
<gene>
    <name evidence="2" type="ORF">J2853_009784</name>
</gene>
<protein>
    <recommendedName>
        <fullName evidence="4">Ig-like domain-containing protein</fullName>
    </recommendedName>
</protein>
<name>A0ABT9QW06_9ACTN</name>
<dbReference type="Proteomes" id="UP001225356">
    <property type="component" value="Unassembled WGS sequence"/>
</dbReference>
<reference evidence="2 3" key="1">
    <citation type="submission" date="2023-07" db="EMBL/GenBank/DDBJ databases">
        <title>Sequencing the genomes of 1000 actinobacteria strains.</title>
        <authorList>
            <person name="Klenk H.-P."/>
        </authorList>
    </citation>
    <scope>NUCLEOTIDE SEQUENCE [LARGE SCALE GENOMIC DNA]</scope>
    <source>
        <strain evidence="2 3">DSM 46740</strain>
    </source>
</reference>
<feature type="chain" id="PRO_5045723791" description="Ig-like domain-containing protein" evidence="1">
    <location>
        <begin position="28"/>
        <end position="179"/>
    </location>
</feature>
<evidence type="ECO:0008006" key="4">
    <source>
        <dbReference type="Google" id="ProtNLM"/>
    </source>
</evidence>
<evidence type="ECO:0000313" key="3">
    <source>
        <dbReference type="Proteomes" id="UP001225356"/>
    </source>
</evidence>
<dbReference type="RefSeq" id="WP_307569557.1">
    <property type="nucleotide sequence ID" value="NZ_JAUSQU010000003.1"/>
</dbReference>
<accession>A0ABT9QW06</accession>
<proteinExistence type="predicted"/>
<keyword evidence="1" id="KW-0732">Signal</keyword>